<keyword evidence="8" id="KW-1185">Reference proteome</keyword>
<gene>
    <name evidence="7" type="ORF">FXF68_10520</name>
</gene>
<name>A0A5D3FS52_9ACTN</name>
<organism evidence="7 8">
    <name type="scientific">Actinomadura decatromicini</name>
    <dbReference type="NCBI Taxonomy" id="2604572"/>
    <lineage>
        <taxon>Bacteria</taxon>
        <taxon>Bacillati</taxon>
        <taxon>Actinomycetota</taxon>
        <taxon>Actinomycetes</taxon>
        <taxon>Streptosporangiales</taxon>
        <taxon>Thermomonosporaceae</taxon>
        <taxon>Actinomadura</taxon>
    </lineage>
</organism>
<keyword evidence="2 4" id="KW-0472">Membrane</keyword>
<dbReference type="PANTHER" id="PTHR30329:SF21">
    <property type="entry name" value="LIPOPROTEIN YIAD-RELATED"/>
    <property type="match status" value="1"/>
</dbReference>
<evidence type="ECO:0000256" key="2">
    <source>
        <dbReference type="ARBA" id="ARBA00023136"/>
    </source>
</evidence>
<proteinExistence type="predicted"/>
<protein>
    <submittedName>
        <fullName evidence="7">OmpA family protein</fullName>
    </submittedName>
</protein>
<dbReference type="Proteomes" id="UP000323505">
    <property type="component" value="Unassembled WGS sequence"/>
</dbReference>
<feature type="compositionally biased region" description="Low complexity" evidence="5">
    <location>
        <begin position="198"/>
        <end position="221"/>
    </location>
</feature>
<dbReference type="Gene3D" id="3.30.1330.60">
    <property type="entry name" value="OmpA-like domain"/>
    <property type="match status" value="1"/>
</dbReference>
<dbReference type="PROSITE" id="PS51123">
    <property type="entry name" value="OMPA_2"/>
    <property type="match status" value="1"/>
</dbReference>
<evidence type="ECO:0000256" key="4">
    <source>
        <dbReference type="PROSITE-ProRule" id="PRU00473"/>
    </source>
</evidence>
<evidence type="ECO:0000259" key="6">
    <source>
        <dbReference type="PROSITE" id="PS51123"/>
    </source>
</evidence>
<evidence type="ECO:0000256" key="1">
    <source>
        <dbReference type="ARBA" id="ARBA00004442"/>
    </source>
</evidence>
<dbReference type="PRINTS" id="PR01021">
    <property type="entry name" value="OMPADOMAIN"/>
</dbReference>
<evidence type="ECO:0000256" key="3">
    <source>
        <dbReference type="ARBA" id="ARBA00023237"/>
    </source>
</evidence>
<accession>A0A5D3FS52</accession>
<dbReference type="InterPro" id="IPR050330">
    <property type="entry name" value="Bact_OuterMem_StrucFunc"/>
</dbReference>
<dbReference type="GO" id="GO:0009279">
    <property type="term" value="C:cell outer membrane"/>
    <property type="evidence" value="ECO:0007669"/>
    <property type="project" value="UniProtKB-SubCell"/>
</dbReference>
<reference evidence="7 8" key="1">
    <citation type="submission" date="2019-08" db="EMBL/GenBank/DDBJ databases">
        <title>Actinomadura sp. nov. CYP1-5 isolated from mountain soil.</title>
        <authorList>
            <person name="Songsumanus A."/>
            <person name="Kuncharoen N."/>
            <person name="Kudo T."/>
            <person name="Yuki M."/>
            <person name="Igarashi Y."/>
            <person name="Tanasupawat S."/>
        </authorList>
    </citation>
    <scope>NUCLEOTIDE SEQUENCE [LARGE SCALE GENOMIC DNA]</scope>
    <source>
        <strain evidence="7 8">CYP1-5</strain>
    </source>
</reference>
<sequence length="587" mass="59526">MAGGLACGYCGRVPSLVLLPPTGTTMRRVLPLAIFLSGLLLLAGCADTDRAVSSDPPTAGPNGSPVPRTGPGYAKEGWFGTADGLHARFEVRAVERQGTKTVLRYGVTSLDSAVKSVSFGVQLLDPVGRRLYRPTGSTSGENFTPGTARDMAAEFPPLPPETQKVTVLTPGTAGEFTGIPVTTATGTPGPPSGGLPSGPGVPTTGTGVPTWSGPPSGFTPPSGAPNGGTTTNGPSLRGEPFERAFAGAPSPVTSSPSSSPSSSSSGTPSPGTGTSPPATGANPADLYDITESQTKDVTASGSQVTFALHTDALFEGDKAKLAAGAKAVLDETAQQVKAKGARTLTFEGHTDGKGDDAKNLKLSKDRAEAVMKELKARLGGGLTYTARGMGEAQPVAREGGADDAAARARNRRVEISFPVGATLLGSSTGSSASPAAGAPAAFHAQDGKTVASRSAQFGSAKRRIDVKPFYRDGPYVVAVFDIVNEGPGTTPPDASYPNKDYPGGAFTAFSIQVQGGKETYRGVRVGAETGAAEGGVGAYVDPGRAVFRTAVNQPVRGFVYLPAPPGNVTSVTFNAGPFGNFDKVPVS</sequence>
<feature type="region of interest" description="Disordered" evidence="5">
    <location>
        <begin position="51"/>
        <end position="73"/>
    </location>
</feature>
<comment type="caution">
    <text evidence="7">The sequence shown here is derived from an EMBL/GenBank/DDBJ whole genome shotgun (WGS) entry which is preliminary data.</text>
</comment>
<dbReference type="InterPro" id="IPR036737">
    <property type="entry name" value="OmpA-like_sf"/>
</dbReference>
<evidence type="ECO:0000313" key="7">
    <source>
        <dbReference type="EMBL" id="TYK50888.1"/>
    </source>
</evidence>
<dbReference type="SUPFAM" id="SSF103088">
    <property type="entry name" value="OmpA-like"/>
    <property type="match status" value="1"/>
</dbReference>
<feature type="compositionally biased region" description="Low complexity" evidence="5">
    <location>
        <begin position="246"/>
        <end position="284"/>
    </location>
</feature>
<dbReference type="InterPro" id="IPR006664">
    <property type="entry name" value="OMP_bac"/>
</dbReference>
<dbReference type="Pfam" id="PF00691">
    <property type="entry name" value="OmpA"/>
    <property type="match status" value="1"/>
</dbReference>
<evidence type="ECO:0000256" key="5">
    <source>
        <dbReference type="SAM" id="MobiDB-lite"/>
    </source>
</evidence>
<dbReference type="PANTHER" id="PTHR30329">
    <property type="entry name" value="STATOR ELEMENT OF FLAGELLAR MOTOR COMPLEX"/>
    <property type="match status" value="1"/>
</dbReference>
<comment type="subcellular location">
    <subcellularLocation>
        <location evidence="1">Cell outer membrane</location>
    </subcellularLocation>
</comment>
<dbReference type="EMBL" id="VSRQ01000002">
    <property type="protein sequence ID" value="TYK50888.1"/>
    <property type="molecule type" value="Genomic_DNA"/>
</dbReference>
<feature type="region of interest" description="Disordered" evidence="5">
    <location>
        <begin position="175"/>
        <end position="285"/>
    </location>
</feature>
<dbReference type="CDD" id="cd07185">
    <property type="entry name" value="OmpA_C-like"/>
    <property type="match status" value="1"/>
</dbReference>
<keyword evidence="3" id="KW-0998">Cell outer membrane</keyword>
<dbReference type="AlphaFoldDB" id="A0A5D3FS52"/>
<feature type="domain" description="OmpA-like" evidence="6">
    <location>
        <begin position="301"/>
        <end position="421"/>
    </location>
</feature>
<evidence type="ECO:0000313" key="8">
    <source>
        <dbReference type="Proteomes" id="UP000323505"/>
    </source>
</evidence>
<feature type="compositionally biased region" description="Low complexity" evidence="5">
    <location>
        <begin position="177"/>
        <end position="187"/>
    </location>
</feature>
<dbReference type="InterPro" id="IPR006665">
    <property type="entry name" value="OmpA-like"/>
</dbReference>